<evidence type="ECO:0000313" key="3">
    <source>
        <dbReference type="Proteomes" id="UP000323646"/>
    </source>
</evidence>
<accession>A0A5D6WCF8</accession>
<protein>
    <submittedName>
        <fullName evidence="2">Uncharacterized protein</fullName>
    </submittedName>
</protein>
<comment type="caution">
    <text evidence="2">The sequence shown here is derived from an EMBL/GenBank/DDBJ whole genome shotgun (WGS) entry which is preliminary data.</text>
</comment>
<reference evidence="2 3" key="1">
    <citation type="submission" date="2019-08" db="EMBL/GenBank/DDBJ databases">
        <title>Selenomonas sp. mPRGC5 and Selenomonas sp. mPRGC8 isolated from ruminal fluid of dairy goat (Capra hircus).</title>
        <authorList>
            <person name="Poothong S."/>
            <person name="Nuengjamnong C."/>
            <person name="Tanasupawat S."/>
        </authorList>
    </citation>
    <scope>NUCLEOTIDE SEQUENCE [LARGE SCALE GENOMIC DNA]</scope>
    <source>
        <strain evidence="3">mPRGC5</strain>
    </source>
</reference>
<evidence type="ECO:0000256" key="1">
    <source>
        <dbReference type="SAM" id="MobiDB-lite"/>
    </source>
</evidence>
<dbReference type="Proteomes" id="UP000323646">
    <property type="component" value="Unassembled WGS sequence"/>
</dbReference>
<name>A0A5D6WCF8_9FIRM</name>
<gene>
    <name evidence="2" type="ORF">FZ040_01315</name>
</gene>
<keyword evidence="3" id="KW-1185">Reference proteome</keyword>
<evidence type="ECO:0000313" key="2">
    <source>
        <dbReference type="EMBL" id="TYZ24709.1"/>
    </source>
</evidence>
<feature type="region of interest" description="Disordered" evidence="1">
    <location>
        <begin position="27"/>
        <end position="50"/>
    </location>
</feature>
<organism evidence="2 3">
    <name type="scientific">Selenomonas ruminis</name>
    <dbReference type="NCBI Taxonomy" id="2593411"/>
    <lineage>
        <taxon>Bacteria</taxon>
        <taxon>Bacillati</taxon>
        <taxon>Bacillota</taxon>
        <taxon>Negativicutes</taxon>
        <taxon>Selenomonadales</taxon>
        <taxon>Selenomonadaceae</taxon>
        <taxon>Selenomonas</taxon>
    </lineage>
</organism>
<dbReference type="OrthoDB" id="1666908at2"/>
<dbReference type="EMBL" id="VTOY01000001">
    <property type="protein sequence ID" value="TYZ24709.1"/>
    <property type="molecule type" value="Genomic_DNA"/>
</dbReference>
<dbReference type="AlphaFoldDB" id="A0A5D6WCF8"/>
<sequence>MSGIGAINGAPSIWSLAASGISAIRATAASKDSSHEAPNPNDVPLDRKTVDSATITKRMSDGAMVVLTLHGDDVVTSQTYSHTGKSLSLATSYAPGPQREIHHYQNNMDSILAGSIINITA</sequence>
<dbReference type="RefSeq" id="WP_149170338.1">
    <property type="nucleotide sequence ID" value="NZ_VTOY01000001.1"/>
</dbReference>
<proteinExistence type="predicted"/>